<evidence type="ECO:0000313" key="1">
    <source>
        <dbReference type="EMBL" id="MBY6277336.1"/>
    </source>
</evidence>
<name>A0A953I5H3_SYMTR</name>
<dbReference type="AlphaFoldDB" id="A0A953I5H3"/>
<sequence>MSKLLETLRSKKLSLIVALPENSVELAKAAEAGGADAVKAHLKMVHRASGIRFGTLEQERPVLEEILRSVSIPVGIVPGAEEGTSPEELAELRRMGIDFVDMFVHFSPTYMLTEPTMGRMVAITNDYDSEYLYGLNRLPGVDMVEAAIMPKEQYGQPLTFNDVARYAAIAGRLAEKPIIVPSQKALKPADAEVLAQAGVKAIMIGVLSTGSSYREVEQAAREFRRVIDSL</sequence>
<dbReference type="InterPro" id="IPR011060">
    <property type="entry name" value="RibuloseP-bd_barrel"/>
</dbReference>
<gene>
    <name evidence="1" type="ORF">CWE10_14210</name>
</gene>
<organism evidence="1 2">
    <name type="scientific">Symbiobacterium thermophilum</name>
    <dbReference type="NCBI Taxonomy" id="2734"/>
    <lineage>
        <taxon>Bacteria</taxon>
        <taxon>Bacillati</taxon>
        <taxon>Bacillota</taxon>
        <taxon>Clostridia</taxon>
        <taxon>Eubacteriales</taxon>
        <taxon>Symbiobacteriaceae</taxon>
        <taxon>Symbiobacterium</taxon>
    </lineage>
</organism>
<accession>A0A953I5H3</accession>
<dbReference type="SUPFAM" id="SSF51366">
    <property type="entry name" value="Ribulose-phoshate binding barrel"/>
    <property type="match status" value="1"/>
</dbReference>
<proteinExistence type="predicted"/>
<comment type="caution">
    <text evidence="1">The sequence shown here is derived from an EMBL/GenBank/DDBJ whole genome shotgun (WGS) entry which is preliminary data.</text>
</comment>
<dbReference type="Proteomes" id="UP000732377">
    <property type="component" value="Unassembled WGS sequence"/>
</dbReference>
<dbReference type="RefSeq" id="WP_273380533.1">
    <property type="nucleotide sequence ID" value="NZ_PIUK01000166.1"/>
</dbReference>
<protein>
    <submittedName>
        <fullName evidence="1">Uncharacterized protein</fullName>
    </submittedName>
</protein>
<evidence type="ECO:0000313" key="2">
    <source>
        <dbReference type="Proteomes" id="UP000732377"/>
    </source>
</evidence>
<dbReference type="EMBL" id="PIUK01000166">
    <property type="protein sequence ID" value="MBY6277336.1"/>
    <property type="molecule type" value="Genomic_DNA"/>
</dbReference>
<reference evidence="1" key="1">
    <citation type="submission" date="2017-11" db="EMBL/GenBank/DDBJ databases">
        <title>Three new genomes from thermophilic consortium.</title>
        <authorList>
            <person name="Quaggio R."/>
            <person name="Amgarten D."/>
            <person name="Setubal J.C."/>
        </authorList>
    </citation>
    <scope>NUCLEOTIDE SEQUENCE</scope>
    <source>
        <strain evidence="1">ZCTH01-B2</strain>
    </source>
</reference>